<dbReference type="InterPro" id="IPR012348">
    <property type="entry name" value="RNR-like"/>
</dbReference>
<dbReference type="Pfam" id="PF00268">
    <property type="entry name" value="Ribonuc_red_sm"/>
    <property type="match status" value="1"/>
</dbReference>
<evidence type="ECO:0000256" key="4">
    <source>
        <dbReference type="ARBA" id="ARBA00022723"/>
    </source>
</evidence>
<evidence type="ECO:0000256" key="3">
    <source>
        <dbReference type="ARBA" id="ARBA00012274"/>
    </source>
</evidence>
<sequence>MSKAQYNISKPTNYLKRTMFLDPAGPVTVQRFEEVKYNKLQKYEELARGFFWVPEEISLTKDKIDHKESNDAIKHIFTSNLLRQTALDSIQGRAPFQIFGPVCSLPELEALVLTWSFFETSIHSKSYSHIIRNIYSVPKDEFNKIHDTQEIIEMAANIGRYYEDLHILNCRAELGEEIDLHTYKKSIWLALHASYALEALRFMVSFATSLAMVENRIYIGNGNIISLILQDELLHTEWTAWLINTVVKDDHDFVAIAEECAEDVYKLYLDVIVEEKAWADYLFKKGVVIGLNAAILKDFVDYTAFTKLKDIGIKYLADHPRTNPIPWFNKHININKKQTALQESESTNYVIGVMSDAVDYDELPNI</sequence>
<gene>
    <name evidence="7" type="ORF">UFOVP1636_319</name>
</gene>
<keyword evidence="6" id="KW-0408">Iron</keyword>
<keyword evidence="5" id="KW-0560">Oxidoreductase</keyword>
<comment type="similarity">
    <text evidence="2">Belongs to the ribonucleoside diphosphate reductase small chain family.</text>
</comment>
<evidence type="ECO:0000313" key="7">
    <source>
        <dbReference type="EMBL" id="CAB4221466.1"/>
    </source>
</evidence>
<evidence type="ECO:0000256" key="6">
    <source>
        <dbReference type="ARBA" id="ARBA00023004"/>
    </source>
</evidence>
<dbReference type="UniPathway" id="UPA00326"/>
<protein>
    <recommendedName>
        <fullName evidence="3">ribonucleoside-diphosphate reductase</fullName>
        <ecNumber evidence="3">1.17.4.1</ecNumber>
    </recommendedName>
</protein>
<dbReference type="CDD" id="cd01049">
    <property type="entry name" value="RNRR2"/>
    <property type="match status" value="1"/>
</dbReference>
<evidence type="ECO:0000256" key="5">
    <source>
        <dbReference type="ARBA" id="ARBA00023002"/>
    </source>
</evidence>
<name>A0A6J5T2L3_9CAUD</name>
<dbReference type="InterPro" id="IPR009078">
    <property type="entry name" value="Ferritin-like_SF"/>
</dbReference>
<dbReference type="EC" id="1.17.4.1" evidence="3"/>
<dbReference type="InterPro" id="IPR033909">
    <property type="entry name" value="RNR_small"/>
</dbReference>
<dbReference type="GO" id="GO:0004748">
    <property type="term" value="F:ribonucleoside-diphosphate reductase activity, thioredoxin disulfide as acceptor"/>
    <property type="evidence" value="ECO:0007669"/>
    <property type="project" value="UniProtKB-EC"/>
</dbReference>
<dbReference type="SUPFAM" id="SSF47240">
    <property type="entry name" value="Ferritin-like"/>
    <property type="match status" value="1"/>
</dbReference>
<organism evidence="7">
    <name type="scientific">uncultured Caudovirales phage</name>
    <dbReference type="NCBI Taxonomy" id="2100421"/>
    <lineage>
        <taxon>Viruses</taxon>
        <taxon>Duplodnaviria</taxon>
        <taxon>Heunggongvirae</taxon>
        <taxon>Uroviricota</taxon>
        <taxon>Caudoviricetes</taxon>
        <taxon>Peduoviridae</taxon>
        <taxon>Maltschvirus</taxon>
        <taxon>Maltschvirus maltsch</taxon>
    </lineage>
</organism>
<proteinExistence type="inferred from homology"/>
<keyword evidence="4" id="KW-0479">Metal-binding</keyword>
<evidence type="ECO:0000256" key="2">
    <source>
        <dbReference type="ARBA" id="ARBA00009303"/>
    </source>
</evidence>
<dbReference type="PANTHER" id="PTHR23409:SF18">
    <property type="entry name" value="RIBONUCLEOSIDE-DIPHOSPHATE REDUCTASE SUBUNIT M2"/>
    <property type="match status" value="1"/>
</dbReference>
<dbReference type="PANTHER" id="PTHR23409">
    <property type="entry name" value="RIBONUCLEOSIDE-DIPHOSPHATE REDUCTASE SMALL CHAIN"/>
    <property type="match status" value="1"/>
</dbReference>
<accession>A0A6J5T2L3</accession>
<evidence type="ECO:0000256" key="1">
    <source>
        <dbReference type="ARBA" id="ARBA00001962"/>
    </source>
</evidence>
<dbReference type="GO" id="GO:0046872">
    <property type="term" value="F:metal ion binding"/>
    <property type="evidence" value="ECO:0007669"/>
    <property type="project" value="UniProtKB-KW"/>
</dbReference>
<reference evidence="7" key="1">
    <citation type="submission" date="2020-05" db="EMBL/GenBank/DDBJ databases">
        <authorList>
            <person name="Chiriac C."/>
            <person name="Salcher M."/>
            <person name="Ghai R."/>
            <person name="Kavagutti S V."/>
        </authorList>
    </citation>
    <scope>NUCLEOTIDE SEQUENCE</scope>
</reference>
<comment type="cofactor">
    <cofactor evidence="1">
        <name>Fe cation</name>
        <dbReference type="ChEBI" id="CHEBI:24875"/>
    </cofactor>
</comment>
<dbReference type="GO" id="GO:0009263">
    <property type="term" value="P:deoxyribonucleotide biosynthetic process"/>
    <property type="evidence" value="ECO:0007669"/>
    <property type="project" value="InterPro"/>
</dbReference>
<dbReference type="InterPro" id="IPR000358">
    <property type="entry name" value="RNR_small_fam"/>
</dbReference>
<dbReference type="Gene3D" id="1.10.620.20">
    <property type="entry name" value="Ribonucleotide Reductase, subunit A"/>
    <property type="match status" value="1"/>
</dbReference>
<dbReference type="EMBL" id="LR797503">
    <property type="protein sequence ID" value="CAB4221466.1"/>
    <property type="molecule type" value="Genomic_DNA"/>
</dbReference>